<dbReference type="SUPFAM" id="SSF56731">
    <property type="entry name" value="DNA primase core"/>
    <property type="match status" value="1"/>
</dbReference>
<protein>
    <recommendedName>
        <fullName evidence="13">Toprim domain-containing protein</fullName>
    </recommendedName>
</protein>
<dbReference type="SMART" id="SM00493">
    <property type="entry name" value="TOPRIM"/>
    <property type="match status" value="1"/>
</dbReference>
<keyword evidence="2" id="KW-0240">DNA-directed RNA polymerase</keyword>
<evidence type="ECO:0000259" key="13">
    <source>
        <dbReference type="PROSITE" id="PS50880"/>
    </source>
</evidence>
<comment type="cofactor">
    <cofactor evidence="1">
        <name>Zn(2+)</name>
        <dbReference type="ChEBI" id="CHEBI:29105"/>
    </cofactor>
</comment>
<keyword evidence="10" id="KW-0460">Magnesium</keyword>
<dbReference type="InterPro" id="IPR034151">
    <property type="entry name" value="TOPRIM_DnaG_bac"/>
</dbReference>
<dbReference type="HAMAP" id="MF_00974">
    <property type="entry name" value="DNA_primase_DnaG"/>
    <property type="match status" value="1"/>
</dbReference>
<dbReference type="CDD" id="cd03364">
    <property type="entry name" value="TOPRIM_DnaG_primases"/>
    <property type="match status" value="1"/>
</dbReference>
<dbReference type="EMBL" id="UINC01017170">
    <property type="protein sequence ID" value="SVA70876.1"/>
    <property type="molecule type" value="Genomic_DNA"/>
</dbReference>
<dbReference type="NCBIfam" id="TIGR01391">
    <property type="entry name" value="dnaG"/>
    <property type="match status" value="1"/>
</dbReference>
<dbReference type="PROSITE" id="PS50880">
    <property type="entry name" value="TOPRIM"/>
    <property type="match status" value="1"/>
</dbReference>
<organism evidence="14">
    <name type="scientific">marine metagenome</name>
    <dbReference type="NCBI Taxonomy" id="408172"/>
    <lineage>
        <taxon>unclassified sequences</taxon>
        <taxon>metagenomes</taxon>
        <taxon>ecological metagenomes</taxon>
    </lineage>
</organism>
<dbReference type="Pfam" id="PF01807">
    <property type="entry name" value="Zn_ribbon_DnaG"/>
    <property type="match status" value="1"/>
</dbReference>
<keyword evidence="6" id="KW-0235">DNA replication</keyword>
<keyword evidence="12" id="KW-0804">Transcription</keyword>
<dbReference type="Pfam" id="PF10410">
    <property type="entry name" value="DnaB_bind"/>
    <property type="match status" value="1"/>
</dbReference>
<evidence type="ECO:0000256" key="10">
    <source>
        <dbReference type="ARBA" id="ARBA00022842"/>
    </source>
</evidence>
<evidence type="ECO:0000256" key="12">
    <source>
        <dbReference type="ARBA" id="ARBA00023163"/>
    </source>
</evidence>
<keyword evidence="9" id="KW-0862">Zinc</keyword>
<keyword evidence="11" id="KW-0238">DNA-binding</keyword>
<feature type="non-terminal residue" evidence="14">
    <location>
        <position position="414"/>
    </location>
</feature>
<evidence type="ECO:0000313" key="14">
    <source>
        <dbReference type="EMBL" id="SVA70876.1"/>
    </source>
</evidence>
<evidence type="ECO:0000256" key="4">
    <source>
        <dbReference type="ARBA" id="ARBA00022679"/>
    </source>
</evidence>
<evidence type="ECO:0000256" key="3">
    <source>
        <dbReference type="ARBA" id="ARBA00022515"/>
    </source>
</evidence>
<dbReference type="GO" id="GO:0000428">
    <property type="term" value="C:DNA-directed RNA polymerase complex"/>
    <property type="evidence" value="ECO:0007669"/>
    <property type="project" value="UniProtKB-KW"/>
</dbReference>
<dbReference type="SUPFAM" id="SSF57783">
    <property type="entry name" value="Zinc beta-ribbon"/>
    <property type="match status" value="1"/>
</dbReference>
<reference evidence="14" key="1">
    <citation type="submission" date="2018-05" db="EMBL/GenBank/DDBJ databases">
        <authorList>
            <person name="Lanie J.A."/>
            <person name="Ng W.-L."/>
            <person name="Kazmierczak K.M."/>
            <person name="Andrzejewski T.M."/>
            <person name="Davidsen T.M."/>
            <person name="Wayne K.J."/>
            <person name="Tettelin H."/>
            <person name="Glass J.I."/>
            <person name="Rusch D."/>
            <person name="Podicherti R."/>
            <person name="Tsui H.-C.T."/>
            <person name="Winkler M.E."/>
        </authorList>
    </citation>
    <scope>NUCLEOTIDE SEQUENCE</scope>
</reference>
<sequence length="414" mass="46492">MGLFPQNFIDDLKAQTDIVRIVQDSVSLKKSGATYKGLCPFHGEKTPSFHVNSDKGFFHCFGCGVGGDVIKFLELREKITFPDAVRQLAERSGMTLPDKQDNADPAADAEREALLKMQEVAEEYFREHLADSSGARVKRQLEERSLTAETIKAIGFGFAPGIRDGLTNRLREQGFSQPLMLRSGLVIQRESGLLYDRFRNRLMIPICREGGSIMAFGGRAIDPNQQPKYLNSPETPIYSKGRTLYGLHLSKQEIRKRKYAVLVEGYFDFAQVLQAGITPAVATCGTALTSYQSRLLRRYTSKVVLNFDADTAGQAAAARSGEMLIADGFQVNIAVLPDREDPDTFIRKQGAERYMEILRNSRQYLEFMLDRAAADYDFTSDDQRRKFLNQMLNVAKSIPDAATRDQFADRLAHK</sequence>
<evidence type="ECO:0000256" key="8">
    <source>
        <dbReference type="ARBA" id="ARBA00022771"/>
    </source>
</evidence>
<name>A0A381Y191_9ZZZZ</name>
<dbReference type="GO" id="GO:0003677">
    <property type="term" value="F:DNA binding"/>
    <property type="evidence" value="ECO:0007669"/>
    <property type="project" value="UniProtKB-KW"/>
</dbReference>
<keyword evidence="4" id="KW-0808">Transferase</keyword>
<dbReference type="InterPro" id="IPR002694">
    <property type="entry name" value="Znf_CHC2"/>
</dbReference>
<evidence type="ECO:0000256" key="5">
    <source>
        <dbReference type="ARBA" id="ARBA00022695"/>
    </source>
</evidence>
<dbReference type="Gene3D" id="3.40.1360.10">
    <property type="match status" value="1"/>
</dbReference>
<dbReference type="PANTHER" id="PTHR30313">
    <property type="entry name" value="DNA PRIMASE"/>
    <property type="match status" value="1"/>
</dbReference>
<dbReference type="FunFam" id="3.90.580.10:FF:000001">
    <property type="entry name" value="DNA primase"/>
    <property type="match status" value="1"/>
</dbReference>
<dbReference type="InterPro" id="IPR030846">
    <property type="entry name" value="DnaG_bac"/>
</dbReference>
<evidence type="ECO:0000256" key="1">
    <source>
        <dbReference type="ARBA" id="ARBA00001947"/>
    </source>
</evidence>
<dbReference type="Gene3D" id="3.90.580.10">
    <property type="entry name" value="Zinc finger, CHC2-type domain"/>
    <property type="match status" value="1"/>
</dbReference>
<dbReference type="GO" id="GO:0008270">
    <property type="term" value="F:zinc ion binding"/>
    <property type="evidence" value="ECO:0007669"/>
    <property type="project" value="UniProtKB-KW"/>
</dbReference>
<keyword evidence="7" id="KW-0479">Metal-binding</keyword>
<dbReference type="InterPro" id="IPR006171">
    <property type="entry name" value="TOPRIM_dom"/>
</dbReference>
<accession>A0A381Y191</accession>
<dbReference type="InterPro" id="IPR037068">
    <property type="entry name" value="DNA_primase_core_N_sf"/>
</dbReference>
<dbReference type="Pfam" id="PF13155">
    <property type="entry name" value="Toprim_2"/>
    <property type="match status" value="1"/>
</dbReference>
<dbReference type="PANTHER" id="PTHR30313:SF2">
    <property type="entry name" value="DNA PRIMASE"/>
    <property type="match status" value="1"/>
</dbReference>
<dbReference type="GO" id="GO:0006269">
    <property type="term" value="P:DNA replication, synthesis of primer"/>
    <property type="evidence" value="ECO:0007669"/>
    <property type="project" value="UniProtKB-KW"/>
</dbReference>
<dbReference type="Gene3D" id="3.90.980.10">
    <property type="entry name" value="DNA primase, catalytic core, N-terminal domain"/>
    <property type="match status" value="1"/>
</dbReference>
<gene>
    <name evidence="14" type="ORF">METZ01_LOCUS123730</name>
</gene>
<dbReference type="AlphaFoldDB" id="A0A381Y191"/>
<dbReference type="InterPro" id="IPR013264">
    <property type="entry name" value="DNAG_N"/>
</dbReference>
<dbReference type="SMART" id="SM00400">
    <property type="entry name" value="ZnF_CHCC"/>
    <property type="match status" value="1"/>
</dbReference>
<dbReference type="InterPro" id="IPR019475">
    <property type="entry name" value="DNA_primase_DnaB-bd"/>
</dbReference>
<evidence type="ECO:0000256" key="2">
    <source>
        <dbReference type="ARBA" id="ARBA00022478"/>
    </source>
</evidence>
<dbReference type="InterPro" id="IPR006295">
    <property type="entry name" value="DNA_primase_DnaG"/>
</dbReference>
<keyword evidence="8" id="KW-0863">Zinc-finger</keyword>
<evidence type="ECO:0000256" key="9">
    <source>
        <dbReference type="ARBA" id="ARBA00022833"/>
    </source>
</evidence>
<dbReference type="InterPro" id="IPR036977">
    <property type="entry name" value="DNA_primase_Znf_CHC2"/>
</dbReference>
<keyword evidence="5" id="KW-0548">Nucleotidyltransferase</keyword>
<evidence type="ECO:0000256" key="11">
    <source>
        <dbReference type="ARBA" id="ARBA00023125"/>
    </source>
</evidence>
<dbReference type="InterPro" id="IPR050219">
    <property type="entry name" value="DnaG_primase"/>
</dbReference>
<evidence type="ECO:0000256" key="7">
    <source>
        <dbReference type="ARBA" id="ARBA00022723"/>
    </source>
</evidence>
<dbReference type="GO" id="GO:0005737">
    <property type="term" value="C:cytoplasm"/>
    <property type="evidence" value="ECO:0007669"/>
    <property type="project" value="TreeGrafter"/>
</dbReference>
<proteinExistence type="inferred from homology"/>
<feature type="domain" description="Toprim" evidence="13">
    <location>
        <begin position="258"/>
        <end position="341"/>
    </location>
</feature>
<keyword evidence="3" id="KW-0639">Primosome</keyword>
<dbReference type="Pfam" id="PF08275">
    <property type="entry name" value="DNAG_N"/>
    <property type="match status" value="1"/>
</dbReference>
<dbReference type="GO" id="GO:0003899">
    <property type="term" value="F:DNA-directed RNA polymerase activity"/>
    <property type="evidence" value="ECO:0007669"/>
    <property type="project" value="InterPro"/>
</dbReference>
<evidence type="ECO:0000256" key="6">
    <source>
        <dbReference type="ARBA" id="ARBA00022705"/>
    </source>
</evidence>
<dbReference type="GO" id="GO:1990077">
    <property type="term" value="C:primosome complex"/>
    <property type="evidence" value="ECO:0007669"/>
    <property type="project" value="UniProtKB-KW"/>
</dbReference>